<comment type="caution">
    <text evidence="1">The sequence shown here is derived from an EMBL/GenBank/DDBJ whole genome shotgun (WGS) entry which is preliminary data.</text>
</comment>
<dbReference type="OrthoDB" id="676137at2"/>
<dbReference type="EMBL" id="SOCA01000001">
    <property type="protein sequence ID" value="TDU80774.1"/>
    <property type="molecule type" value="Genomic_DNA"/>
</dbReference>
<sequence length="399" mass="44938">MPNRIFDTARMEEMLGSIRDGRCVLFLGPQAALLPDGRPVEQALIKVAVDHLKRFAPAWVNENGEDFGSLAYLCQAVGTDQRDEIRDKLVGELAKWKKAATTGPFHNTLADLPFTLIVQVTPDPFMEIALSAKHIPPGRLAAHAYDFREPYEAGNTGTRRNLPHVGSSAEPLLYYLGGRAQNPRSIPFASEEEVNHLVALVREQPPLPLALTEALRDGGDNHRSALFVGFEFGAWQTRFLLRGLYTQVARPYRAVSTSLEQACKRAPSKEDEEFLWAAYRVVFADKAPIDFAKALRDDWTKFNQTTPPPAQTGSPVNQGKVVEFIVYHVPSDDLLLIAQSITEFWREHHPAFESYKTSKRARELVTFMSELKRLPDLLTRIRERVPTDFSASEPTFYTF</sequence>
<accession>A0A4R7SPD6</accession>
<dbReference type="AlphaFoldDB" id="A0A4R7SPD6"/>
<protein>
    <submittedName>
        <fullName evidence="1">SIR2-like protein</fullName>
    </submittedName>
</protein>
<dbReference type="RefSeq" id="WP_133792770.1">
    <property type="nucleotide sequence ID" value="NZ_SOCA01000001.1"/>
</dbReference>
<keyword evidence="2" id="KW-1185">Reference proteome</keyword>
<name>A0A4R7SPD6_9BACT</name>
<dbReference type="Proteomes" id="UP000295662">
    <property type="component" value="Unassembled WGS sequence"/>
</dbReference>
<evidence type="ECO:0000313" key="1">
    <source>
        <dbReference type="EMBL" id="TDU80774.1"/>
    </source>
</evidence>
<proteinExistence type="predicted"/>
<gene>
    <name evidence="1" type="ORF">EI77_00071</name>
</gene>
<organism evidence="1 2">
    <name type="scientific">Prosthecobacter fusiformis</name>
    <dbReference type="NCBI Taxonomy" id="48464"/>
    <lineage>
        <taxon>Bacteria</taxon>
        <taxon>Pseudomonadati</taxon>
        <taxon>Verrucomicrobiota</taxon>
        <taxon>Verrucomicrobiia</taxon>
        <taxon>Verrucomicrobiales</taxon>
        <taxon>Verrucomicrobiaceae</taxon>
        <taxon>Prosthecobacter</taxon>
    </lineage>
</organism>
<evidence type="ECO:0000313" key="2">
    <source>
        <dbReference type="Proteomes" id="UP000295662"/>
    </source>
</evidence>
<reference evidence="1 2" key="1">
    <citation type="submission" date="2019-03" db="EMBL/GenBank/DDBJ databases">
        <title>Genomic Encyclopedia of Archaeal and Bacterial Type Strains, Phase II (KMG-II): from individual species to whole genera.</title>
        <authorList>
            <person name="Goeker M."/>
        </authorList>
    </citation>
    <scope>NUCLEOTIDE SEQUENCE [LARGE SCALE GENOMIC DNA]</scope>
    <source>
        <strain evidence="1 2">ATCC 25309</strain>
    </source>
</reference>